<dbReference type="RefSeq" id="WP_245742625.1">
    <property type="nucleotide sequence ID" value="NZ_FOHZ01000013.1"/>
</dbReference>
<keyword evidence="1" id="KW-0175">Coiled coil</keyword>
<dbReference type="Pfam" id="PF13768">
    <property type="entry name" value="VWA_3"/>
    <property type="match status" value="1"/>
</dbReference>
<gene>
    <name evidence="5" type="ORF">SAMN04487962_11366</name>
</gene>
<dbReference type="SMART" id="SM00327">
    <property type="entry name" value="VWA"/>
    <property type="match status" value="1"/>
</dbReference>
<feature type="domain" description="VWFA" evidence="3">
    <location>
        <begin position="344"/>
        <end position="516"/>
    </location>
</feature>
<dbReference type="EMBL" id="FOHZ01000013">
    <property type="protein sequence ID" value="SET59452.1"/>
    <property type="molecule type" value="Genomic_DNA"/>
</dbReference>
<dbReference type="Gene3D" id="3.40.50.410">
    <property type="entry name" value="von Willebrand factor, type A domain"/>
    <property type="match status" value="1"/>
</dbReference>
<reference evidence="6" key="1">
    <citation type="submission" date="2016-10" db="EMBL/GenBank/DDBJ databases">
        <authorList>
            <person name="Varghese N."/>
            <person name="Submissions S."/>
        </authorList>
    </citation>
    <scope>NUCLEOTIDE SEQUENCE [LARGE SCALE GENOMIC DNA]</scope>
    <source>
        <strain evidence="6">CGMCC 1.6489</strain>
    </source>
</reference>
<evidence type="ECO:0000256" key="1">
    <source>
        <dbReference type="SAM" id="Coils"/>
    </source>
</evidence>
<evidence type="ECO:0000259" key="4">
    <source>
        <dbReference type="PROSITE" id="PS51468"/>
    </source>
</evidence>
<keyword evidence="6" id="KW-1185">Reference proteome</keyword>
<dbReference type="InterPro" id="IPR013694">
    <property type="entry name" value="VIT"/>
</dbReference>
<feature type="transmembrane region" description="Helical" evidence="2">
    <location>
        <begin position="678"/>
        <end position="698"/>
    </location>
</feature>
<dbReference type="InterPro" id="IPR022440">
    <property type="entry name" value="CHP03788"/>
</dbReference>
<proteinExistence type="predicted"/>
<dbReference type="PROSITE" id="PS50234">
    <property type="entry name" value="VWFA"/>
    <property type="match status" value="1"/>
</dbReference>
<organism evidence="5 6">
    <name type="scientific">Marinobacter segnicrescens</name>
    <dbReference type="NCBI Taxonomy" id="430453"/>
    <lineage>
        <taxon>Bacteria</taxon>
        <taxon>Pseudomonadati</taxon>
        <taxon>Pseudomonadota</taxon>
        <taxon>Gammaproteobacteria</taxon>
        <taxon>Pseudomonadales</taxon>
        <taxon>Marinobacteraceae</taxon>
        <taxon>Marinobacter</taxon>
    </lineage>
</organism>
<name>A0A1I0FMU1_9GAMM</name>
<accession>A0A1I0FMU1</accession>
<keyword evidence="2" id="KW-0812">Transmembrane</keyword>
<keyword evidence="2" id="KW-1133">Transmembrane helix</keyword>
<protein>
    <submittedName>
        <fullName evidence="5">Ca-activated chloride channel family protein</fullName>
    </submittedName>
</protein>
<dbReference type="PANTHER" id="PTHR45737">
    <property type="entry name" value="VON WILLEBRAND FACTOR A DOMAIN-CONTAINING PROTEIN 5A"/>
    <property type="match status" value="1"/>
</dbReference>
<evidence type="ECO:0000313" key="6">
    <source>
        <dbReference type="Proteomes" id="UP000198762"/>
    </source>
</evidence>
<evidence type="ECO:0000256" key="2">
    <source>
        <dbReference type="SAM" id="Phobius"/>
    </source>
</evidence>
<dbReference type="Proteomes" id="UP000198762">
    <property type="component" value="Unassembled WGS sequence"/>
</dbReference>
<keyword evidence="2" id="KW-0472">Membrane</keyword>
<evidence type="ECO:0000313" key="5">
    <source>
        <dbReference type="EMBL" id="SET59452.1"/>
    </source>
</evidence>
<evidence type="ECO:0000259" key="3">
    <source>
        <dbReference type="PROSITE" id="PS50234"/>
    </source>
</evidence>
<dbReference type="AlphaFoldDB" id="A0A1I0FMU1"/>
<dbReference type="PANTHER" id="PTHR45737:SF6">
    <property type="entry name" value="VON WILLEBRAND FACTOR A DOMAIN-CONTAINING PROTEIN 5A"/>
    <property type="match status" value="1"/>
</dbReference>
<dbReference type="InterPro" id="IPR002035">
    <property type="entry name" value="VWF_A"/>
</dbReference>
<dbReference type="InterPro" id="IPR036465">
    <property type="entry name" value="vWFA_dom_sf"/>
</dbReference>
<sequence length="704" mass="77083">MLPVQPLPGYRRPDRPRRLTRRQLRRMEGASLWLAMLMLLFVQPLFVEASEQQVAQGSGQFHFLNETGRQPAPVLTTDYQVTVTGLVAEIRLQQRFGNESDQWQEGIYTFPLPENASVHAMTMTTGERVVVGEIREREQARREYEAARQEGRQAARVDQQRPNLFTTRLANIPPGESVTVELRFQQLVAYDSGGFRLRLPTTLTPRYIPGLPQASTQAEWTGGWAMPTSEVADAHRITPAQVYAGGVAAGSHQATVAIELRTGVPVERVESPSHDIAEVRDGGTVSVRPVTGAIAMDRDFRLRWQPQRGREPAAAVFHERWQGEDYVLAMLVPGEQGRQAMTRELILVIDTSGSMAGDSIRQARQALLAALDTLSPEDSFNIVEFNSHTRRLFPEAVAATGDYLARARRYVRNLDADGGTEMAPAIEAALLQGEASRQADLRQVVFVTDGAVGNEQALFRQIRQQLRDSRLFTVAIGSAPNMHFMRQAARFGRGTYTAIGDLSEVSRQLTRLFDKMQAPALTGIRATWPNGFDAGTQVPARLGDLYLGEPMMLVARGAEPGGNLVVRGALPGDQAWQRSLALDQAAPGAGIHRLWARGQVDRLLDERLSGEAEGATREQVLALGLAHQLVTPFTSFVAIDRNPARPVNEALGRTAVPSLMPVGSAGQGIGYPQTATPAPLLMVSGLAGLLLAGLLTLGQRFRRA</sequence>
<dbReference type="SMART" id="SM00609">
    <property type="entry name" value="VIT"/>
    <property type="match status" value="1"/>
</dbReference>
<feature type="coiled-coil region" evidence="1">
    <location>
        <begin position="130"/>
        <end position="157"/>
    </location>
</feature>
<feature type="domain" description="VIT" evidence="4">
    <location>
        <begin position="58"/>
        <end position="186"/>
    </location>
</feature>
<dbReference type="Pfam" id="PF08487">
    <property type="entry name" value="VIT"/>
    <property type="match status" value="1"/>
</dbReference>
<dbReference type="SUPFAM" id="SSF53300">
    <property type="entry name" value="vWA-like"/>
    <property type="match status" value="1"/>
</dbReference>
<dbReference type="NCBIfam" id="TIGR03788">
    <property type="entry name" value="marine_srt_targ"/>
    <property type="match status" value="1"/>
</dbReference>
<dbReference type="STRING" id="430453.SAMN04487962_11366"/>
<dbReference type="PROSITE" id="PS51468">
    <property type="entry name" value="VIT"/>
    <property type="match status" value="1"/>
</dbReference>